<evidence type="ECO:0000256" key="2">
    <source>
        <dbReference type="SAM" id="Phobius"/>
    </source>
</evidence>
<dbReference type="RefSeq" id="WP_183279313.1">
    <property type="nucleotide sequence ID" value="NZ_BLZR01000001.1"/>
</dbReference>
<feature type="compositionally biased region" description="Low complexity" evidence="1">
    <location>
        <begin position="224"/>
        <end position="233"/>
    </location>
</feature>
<evidence type="ECO:0000259" key="3">
    <source>
        <dbReference type="PROSITE" id="PS51849"/>
    </source>
</evidence>
<dbReference type="EMBL" id="BLZR01000001">
    <property type="protein sequence ID" value="GFP77989.1"/>
    <property type="molecule type" value="Genomic_DNA"/>
</dbReference>
<protein>
    <recommendedName>
        <fullName evidence="3">RsgI N-terminal anti-sigma domain-containing protein</fullName>
    </recommendedName>
</protein>
<feature type="transmembrane region" description="Helical" evidence="2">
    <location>
        <begin position="54"/>
        <end position="73"/>
    </location>
</feature>
<dbReference type="Proteomes" id="UP000580568">
    <property type="component" value="Unassembled WGS sequence"/>
</dbReference>
<organism evidence="4 5">
    <name type="scientific">Clostridium fungisolvens</name>
    <dbReference type="NCBI Taxonomy" id="1604897"/>
    <lineage>
        <taxon>Bacteria</taxon>
        <taxon>Bacillati</taxon>
        <taxon>Bacillota</taxon>
        <taxon>Clostridia</taxon>
        <taxon>Eubacteriales</taxon>
        <taxon>Clostridiaceae</taxon>
        <taxon>Clostridium</taxon>
    </lineage>
</organism>
<keyword evidence="2" id="KW-1133">Transmembrane helix</keyword>
<feature type="domain" description="RsgI N-terminal anti-sigma" evidence="3">
    <location>
        <begin position="3"/>
        <end position="51"/>
    </location>
</feature>
<keyword evidence="5" id="KW-1185">Reference proteome</keyword>
<gene>
    <name evidence="4" type="ORF">bsdtw1_04179</name>
</gene>
<feature type="compositionally biased region" description="Basic and acidic residues" evidence="1">
    <location>
        <begin position="173"/>
        <end position="192"/>
    </location>
</feature>
<feature type="region of interest" description="Disordered" evidence="1">
    <location>
        <begin position="173"/>
        <end position="295"/>
    </location>
</feature>
<proteinExistence type="predicted"/>
<feature type="compositionally biased region" description="Basic and acidic residues" evidence="1">
    <location>
        <begin position="202"/>
        <end position="223"/>
    </location>
</feature>
<evidence type="ECO:0000313" key="4">
    <source>
        <dbReference type="EMBL" id="GFP77989.1"/>
    </source>
</evidence>
<dbReference type="PROSITE" id="PS51849">
    <property type="entry name" value="RSGI_N"/>
    <property type="match status" value="1"/>
</dbReference>
<feature type="compositionally biased region" description="Basic and acidic residues" evidence="1">
    <location>
        <begin position="279"/>
        <end position="295"/>
    </location>
</feature>
<keyword evidence="2" id="KW-0812">Transmembrane</keyword>
<feature type="compositionally biased region" description="Polar residues" evidence="1">
    <location>
        <begin position="255"/>
        <end position="268"/>
    </location>
</feature>
<dbReference type="Pfam" id="PF12791">
    <property type="entry name" value="RsgI_N"/>
    <property type="match status" value="1"/>
</dbReference>
<dbReference type="InterPro" id="IPR024449">
    <property type="entry name" value="Anti-sigma_RsgI_N"/>
</dbReference>
<keyword evidence="2" id="KW-0472">Membrane</keyword>
<name>A0A6V8SL81_9CLOT</name>
<comment type="caution">
    <text evidence="4">The sequence shown here is derived from an EMBL/GenBank/DDBJ whole genome shotgun (WGS) entry which is preliminary data.</text>
</comment>
<evidence type="ECO:0000256" key="1">
    <source>
        <dbReference type="SAM" id="MobiDB-lite"/>
    </source>
</evidence>
<reference evidence="4 5" key="1">
    <citation type="submission" date="2020-07" db="EMBL/GenBank/DDBJ databases">
        <title>A new beta-1,3-glucan-decomposing anaerobic bacterium isolated from anoxic soil subjected to biological soil disinfestation.</title>
        <authorList>
            <person name="Ueki A."/>
            <person name="Tonouchi A."/>
        </authorList>
    </citation>
    <scope>NUCLEOTIDE SEQUENCE [LARGE SCALE GENOMIC DNA]</scope>
    <source>
        <strain evidence="4 5">TW1</strain>
    </source>
</reference>
<sequence>MKKNGVVVETKGSKVILLTETGEFALVKASNILPIKGEVYEGNIVSSQNTVKRLAVLAATFLMVFTFGIVDYYNPVKAVELDAKSKILIQANRWNRVVKVKVDDENFKVVMDKIKINNMTLADAVKEIISEAKNEKLIDSYSDINITSVKGKVDIAEVAKDINELKKLEIREDNANQKEQQKNQNDDNKNLNKDNNSINNKTENKESKPSNDENKKSTNEVDKTNNTNNTNTNDNRKSDDNKSNNSSQSDKEIKQNNGNSDNKTSKNTNEGKANSNGNKNKEENNKANLKDNGNR</sequence>
<evidence type="ECO:0000313" key="5">
    <source>
        <dbReference type="Proteomes" id="UP000580568"/>
    </source>
</evidence>
<dbReference type="AlphaFoldDB" id="A0A6V8SL81"/>
<accession>A0A6V8SL81</accession>